<evidence type="ECO:0000256" key="4">
    <source>
        <dbReference type="ARBA" id="ARBA00023143"/>
    </source>
</evidence>
<dbReference type="InterPro" id="IPR010810">
    <property type="entry name" value="Flagellin_hook_IN_motif"/>
</dbReference>
<dbReference type="RefSeq" id="WP_338544807.1">
    <property type="nucleotide sequence ID" value="NZ_CP145723.1"/>
</dbReference>
<evidence type="ECO:0000256" key="1">
    <source>
        <dbReference type="ARBA" id="ARBA00009764"/>
    </source>
</evidence>
<feature type="domain" description="Flagellar hook-associated protein 2 N-terminal" evidence="6">
    <location>
        <begin position="10"/>
        <end position="106"/>
    </location>
</feature>
<dbReference type="EMBL" id="CP145723">
    <property type="protein sequence ID" value="WWM65244.1"/>
    <property type="molecule type" value="Genomic_DNA"/>
</dbReference>
<proteinExistence type="inferred from homology"/>
<feature type="domain" description="Flagellar hook-associated protein 2 C-terminal" evidence="7">
    <location>
        <begin position="243"/>
        <end position="463"/>
    </location>
</feature>
<comment type="function">
    <text evidence="5">Required for morphogenesis and for the elongation of the flagellar filament by facilitating polymerization of the flagellin monomers at the tip of growing filament. Forms a capping structure, which prevents flagellin subunits (transported through the central channel of the flagellum) from leaking out without polymerization at the distal end.</text>
</comment>
<evidence type="ECO:0000256" key="3">
    <source>
        <dbReference type="ARBA" id="ARBA00023054"/>
    </source>
</evidence>
<dbReference type="InterPro" id="IPR003481">
    <property type="entry name" value="FliD_N"/>
</dbReference>
<gene>
    <name evidence="8" type="primary">fliD</name>
    <name evidence="8" type="ORF">V6W80_16160</name>
</gene>
<evidence type="ECO:0000313" key="8">
    <source>
        <dbReference type="EMBL" id="WWM65244.1"/>
    </source>
</evidence>
<keyword evidence="4 5" id="KW-0975">Bacterial flagellum</keyword>
<evidence type="ECO:0000256" key="5">
    <source>
        <dbReference type="RuleBase" id="RU362066"/>
    </source>
</evidence>
<reference evidence="8 9" key="1">
    <citation type="submission" date="2024-02" db="EMBL/GenBank/DDBJ databases">
        <title>The whole genome sequence of Pseudomonas benzopyrenica MLY92.</title>
        <authorList>
            <person name="Liu Y."/>
        </authorList>
    </citation>
    <scope>NUCLEOTIDE SEQUENCE [LARGE SCALE GENOMIC DNA]</scope>
    <source>
        <strain evidence="8 9">MLY92</strain>
    </source>
</reference>
<protein>
    <recommendedName>
        <fullName evidence="5">Flagellar hook-associated protein 2</fullName>
        <shortName evidence="5">HAP2</shortName>
    </recommendedName>
    <alternativeName>
        <fullName evidence="5">Flagellar cap protein</fullName>
    </alternativeName>
</protein>
<dbReference type="Pfam" id="PF07196">
    <property type="entry name" value="Flagellin_IN"/>
    <property type="match status" value="1"/>
</dbReference>
<organism evidence="8 9">
    <name type="scientific">Pseudomonas benzopyrenica</name>
    <dbReference type="NCBI Taxonomy" id="2993566"/>
    <lineage>
        <taxon>Bacteria</taxon>
        <taxon>Pseudomonadati</taxon>
        <taxon>Pseudomonadota</taxon>
        <taxon>Gammaproteobacteria</taxon>
        <taxon>Pseudomonadales</taxon>
        <taxon>Pseudomonadaceae</taxon>
        <taxon>Pseudomonas</taxon>
    </lineage>
</organism>
<accession>A0ABZ2FN82</accession>
<dbReference type="InterPro" id="IPR010809">
    <property type="entry name" value="FliD_C"/>
</dbReference>
<dbReference type="Pfam" id="PF02465">
    <property type="entry name" value="FliD_N"/>
    <property type="match status" value="1"/>
</dbReference>
<keyword evidence="8" id="KW-0282">Flagellum</keyword>
<keyword evidence="8" id="KW-0969">Cilium</keyword>
<name>A0ABZ2FN82_9PSED</name>
<sequence>MAGITGLGGSGMDIDNVVKTMVTAEQTPKKNQLDTVEKKATTQLTSLGQLKGAISTFQTALTTLNSSSQFLARTATASDGKVLSATASQSATAGSYELNVTQLAKSSKVALGAVSSDQAKAFNEGTLSISIGDTKLSDVTVTSSNNTLAGVRDAINAAGKDQGLSATIVSDAQGSRLVLASTKTGSTANISVAVTEAKDTDGKPTGSNTSLAAFAFDAASASDLSSLSDADKVKGTGGFINKAQGAILTIDGLQVKSDTNTVSSAIDGLSIELKSVGSSSLTVAEDRAGVKSNVQKFADAYNSLITYVNSATKVTTVNDNTAPVTGALTGDSSVRSLVNTLRSELIAPGASGSFKALADLGVTTQSDGTLKVDSDKLDKAVSGDFAGVAAYFTGDTGLAARVGDRLKPYTDTTGILETRTNALQDTLKKVDSSRKDLATRMSALSDRLYKQFNTMDTLFSQMSATSTSLKSLFDNMPGFVSKD</sequence>
<evidence type="ECO:0000256" key="2">
    <source>
        <dbReference type="ARBA" id="ARBA00011255"/>
    </source>
</evidence>
<keyword evidence="8" id="KW-0966">Cell projection</keyword>
<evidence type="ECO:0000259" key="7">
    <source>
        <dbReference type="Pfam" id="PF07195"/>
    </source>
</evidence>
<dbReference type="Pfam" id="PF07195">
    <property type="entry name" value="FliD_C"/>
    <property type="match status" value="1"/>
</dbReference>
<comment type="subcellular location">
    <subcellularLocation>
        <location evidence="5">Secreted</location>
    </subcellularLocation>
    <subcellularLocation>
        <location evidence="5">Bacterial flagellum</location>
    </subcellularLocation>
</comment>
<dbReference type="PANTHER" id="PTHR30288">
    <property type="entry name" value="FLAGELLAR CAP/ASSEMBLY PROTEIN FLID"/>
    <property type="match status" value="1"/>
</dbReference>
<evidence type="ECO:0000259" key="6">
    <source>
        <dbReference type="Pfam" id="PF02465"/>
    </source>
</evidence>
<dbReference type="Proteomes" id="UP001372714">
    <property type="component" value="Chromosome"/>
</dbReference>
<keyword evidence="9" id="KW-1185">Reference proteome</keyword>
<evidence type="ECO:0000313" key="9">
    <source>
        <dbReference type="Proteomes" id="UP001372714"/>
    </source>
</evidence>
<keyword evidence="3" id="KW-0175">Coiled coil</keyword>
<dbReference type="InterPro" id="IPR040026">
    <property type="entry name" value="FliD"/>
</dbReference>
<comment type="similarity">
    <text evidence="1 5">Belongs to the FliD family.</text>
</comment>
<dbReference type="PANTHER" id="PTHR30288:SF0">
    <property type="entry name" value="FLAGELLAR HOOK-ASSOCIATED PROTEIN 2"/>
    <property type="match status" value="1"/>
</dbReference>
<keyword evidence="5" id="KW-0964">Secreted</keyword>
<comment type="subunit">
    <text evidence="2 5">Homopentamer.</text>
</comment>